<sequence>MKFSVCRPGLHYRELIVSENNARIESGLLYEGESKTLAAELREAADDLSPRDTPELDEYDAGILGSAGGGDVDWWQDYLRAELERAHAFYQSQLESLL</sequence>
<dbReference type="RefSeq" id="WP_198487365.1">
    <property type="nucleotide sequence ID" value="NZ_CP065997.1"/>
</dbReference>
<name>A0A7T4E794_9BURK</name>
<accession>A0A7T4E794</accession>
<dbReference type="Proteomes" id="UP000595231">
    <property type="component" value="Chromosome"/>
</dbReference>
<organism evidence="1 2">
    <name type="scientific">Achromobacter deleyi</name>
    <dbReference type="NCBI Taxonomy" id="1353891"/>
    <lineage>
        <taxon>Bacteria</taxon>
        <taxon>Pseudomonadati</taxon>
        <taxon>Pseudomonadota</taxon>
        <taxon>Betaproteobacteria</taxon>
        <taxon>Burkholderiales</taxon>
        <taxon>Alcaligenaceae</taxon>
        <taxon>Achromobacter</taxon>
    </lineage>
</organism>
<gene>
    <name evidence="1" type="ORF">I6I07_15840</name>
</gene>
<reference evidence="1 2" key="1">
    <citation type="submission" date="2020-12" db="EMBL/GenBank/DDBJ databases">
        <title>FDA dAtabase for Regulatory Grade micrObial Sequences (FDA-ARGOS): Supporting development and validation of Infectious Disease Dx tests.</title>
        <authorList>
            <person name="Sproer C."/>
            <person name="Gronow S."/>
            <person name="Severitt S."/>
            <person name="Schroder I."/>
            <person name="Tallon L."/>
            <person name="Sadzewicz L."/>
            <person name="Zhao X."/>
            <person name="Boylan J."/>
            <person name="Ott S."/>
            <person name="Bowen H."/>
            <person name="Vavikolanu K."/>
            <person name="Mehta A."/>
            <person name="Aluvathingal J."/>
            <person name="Nadendla S."/>
            <person name="Lowell S."/>
            <person name="Myers T."/>
            <person name="Yan Y."/>
            <person name="Sichtig H."/>
        </authorList>
    </citation>
    <scope>NUCLEOTIDE SEQUENCE [LARGE SCALE GENOMIC DNA]</scope>
    <source>
        <strain evidence="1 2">FDAARGOS_1050</strain>
    </source>
</reference>
<proteinExistence type="predicted"/>
<dbReference type="AlphaFoldDB" id="A0A7T4E794"/>
<dbReference type="EMBL" id="CP065997">
    <property type="protein sequence ID" value="QQB37956.1"/>
    <property type="molecule type" value="Genomic_DNA"/>
</dbReference>
<protein>
    <submittedName>
        <fullName evidence="1">Uncharacterized protein</fullName>
    </submittedName>
</protein>
<evidence type="ECO:0000313" key="2">
    <source>
        <dbReference type="Proteomes" id="UP000595231"/>
    </source>
</evidence>
<evidence type="ECO:0000313" key="1">
    <source>
        <dbReference type="EMBL" id="QQB37956.1"/>
    </source>
</evidence>